<organism evidence="1">
    <name type="scientific">bioreactor metagenome</name>
    <dbReference type="NCBI Taxonomy" id="1076179"/>
    <lineage>
        <taxon>unclassified sequences</taxon>
        <taxon>metagenomes</taxon>
        <taxon>ecological metagenomes</taxon>
    </lineage>
</organism>
<dbReference type="Gene3D" id="1.10.1220.10">
    <property type="entry name" value="Met repressor-like"/>
    <property type="match status" value="1"/>
</dbReference>
<gene>
    <name evidence="1" type="ORF">SDC9_137897</name>
</gene>
<reference evidence="1" key="1">
    <citation type="submission" date="2019-08" db="EMBL/GenBank/DDBJ databases">
        <authorList>
            <person name="Kucharzyk K."/>
            <person name="Murdoch R.W."/>
            <person name="Higgins S."/>
            <person name="Loffler F."/>
        </authorList>
    </citation>
    <scope>NUCLEOTIDE SEQUENCE</scope>
</reference>
<dbReference type="SUPFAM" id="SSF47598">
    <property type="entry name" value="Ribbon-helix-helix"/>
    <property type="match status" value="1"/>
</dbReference>
<accession>A0A645DNF7</accession>
<proteinExistence type="predicted"/>
<sequence>MDKKSKEKDKKQILLRLSPSLWNELAAWAEDDFRSINGQIEYLLTECVKKRKGTDKDRKGEEDLME</sequence>
<protein>
    <recommendedName>
        <fullName evidence="2">Arc-like DNA binding domain-containing protein</fullName>
    </recommendedName>
</protein>
<dbReference type="InterPro" id="IPR010985">
    <property type="entry name" value="Ribbon_hlx_hlx"/>
</dbReference>
<dbReference type="EMBL" id="VSSQ01037939">
    <property type="protein sequence ID" value="MPM90775.1"/>
    <property type="molecule type" value="Genomic_DNA"/>
</dbReference>
<comment type="caution">
    <text evidence="1">The sequence shown here is derived from an EMBL/GenBank/DDBJ whole genome shotgun (WGS) entry which is preliminary data.</text>
</comment>
<evidence type="ECO:0000313" key="1">
    <source>
        <dbReference type="EMBL" id="MPM90775.1"/>
    </source>
</evidence>
<name>A0A645DNF7_9ZZZZ</name>
<dbReference type="GO" id="GO:0006355">
    <property type="term" value="P:regulation of DNA-templated transcription"/>
    <property type="evidence" value="ECO:0007669"/>
    <property type="project" value="InterPro"/>
</dbReference>
<dbReference type="AlphaFoldDB" id="A0A645DNF7"/>
<evidence type="ECO:0008006" key="2">
    <source>
        <dbReference type="Google" id="ProtNLM"/>
    </source>
</evidence>
<dbReference type="InterPro" id="IPR013321">
    <property type="entry name" value="Arc_rbn_hlx_hlx"/>
</dbReference>